<organism evidence="2 3">
    <name type="scientific">Sinanodonta woodiana</name>
    <name type="common">Chinese pond mussel</name>
    <name type="synonym">Anodonta woodiana</name>
    <dbReference type="NCBI Taxonomy" id="1069815"/>
    <lineage>
        <taxon>Eukaryota</taxon>
        <taxon>Metazoa</taxon>
        <taxon>Spiralia</taxon>
        <taxon>Lophotrochozoa</taxon>
        <taxon>Mollusca</taxon>
        <taxon>Bivalvia</taxon>
        <taxon>Autobranchia</taxon>
        <taxon>Heteroconchia</taxon>
        <taxon>Palaeoheterodonta</taxon>
        <taxon>Unionida</taxon>
        <taxon>Unionoidea</taxon>
        <taxon>Unionidae</taxon>
        <taxon>Unioninae</taxon>
        <taxon>Sinanodonta</taxon>
    </lineage>
</organism>
<dbReference type="InterPro" id="IPR052444">
    <property type="entry name" value="Spz/Toll_ligand-like"/>
</dbReference>
<dbReference type="Gene3D" id="2.10.90.10">
    <property type="entry name" value="Cystine-knot cytokines"/>
    <property type="match status" value="1"/>
</dbReference>
<dbReference type="Proteomes" id="UP001634394">
    <property type="component" value="Unassembled WGS sequence"/>
</dbReference>
<feature type="transmembrane region" description="Helical" evidence="1">
    <location>
        <begin position="20"/>
        <end position="42"/>
    </location>
</feature>
<feature type="transmembrane region" description="Helical" evidence="1">
    <location>
        <begin position="232"/>
        <end position="256"/>
    </location>
</feature>
<dbReference type="SUPFAM" id="SSF57501">
    <property type="entry name" value="Cystine-knot cytokines"/>
    <property type="match status" value="2"/>
</dbReference>
<dbReference type="PANTHER" id="PTHR23199:SF12">
    <property type="entry name" value="NEUROTROPHIN 1-RELATED"/>
    <property type="match status" value="1"/>
</dbReference>
<reference evidence="2 3" key="1">
    <citation type="submission" date="2024-11" db="EMBL/GenBank/DDBJ databases">
        <title>Chromosome-level genome assembly of the freshwater bivalve Anodonta woodiana.</title>
        <authorList>
            <person name="Chen X."/>
        </authorList>
    </citation>
    <scope>NUCLEOTIDE SEQUENCE [LARGE SCALE GENOMIC DNA]</scope>
    <source>
        <strain evidence="2">MN2024</strain>
        <tissue evidence="2">Gills</tissue>
    </source>
</reference>
<protein>
    <submittedName>
        <fullName evidence="2">Uncharacterized protein</fullName>
    </submittedName>
</protein>
<dbReference type="EMBL" id="JBJQND010000014">
    <property type="protein sequence ID" value="KAL3854116.1"/>
    <property type="molecule type" value="Genomic_DNA"/>
</dbReference>
<keyword evidence="1" id="KW-0812">Transmembrane</keyword>
<evidence type="ECO:0000313" key="3">
    <source>
        <dbReference type="Proteomes" id="UP001634394"/>
    </source>
</evidence>
<dbReference type="AlphaFoldDB" id="A0ABD3UZF5"/>
<comment type="caution">
    <text evidence="2">The sequence shown here is derived from an EMBL/GenBank/DDBJ whole genome shotgun (WGS) entry which is preliminary data.</text>
</comment>
<accession>A0ABD3UZF5</accession>
<evidence type="ECO:0000256" key="1">
    <source>
        <dbReference type="SAM" id="Phobius"/>
    </source>
</evidence>
<name>A0ABD3UZF5_SINWO</name>
<gene>
    <name evidence="2" type="ORF">ACJMK2_013394</name>
</gene>
<sequence>MEREGSGRRRRGINIERLSIVIGCLFVILILGLVSATLHYVIQLSNNAITPSDNVMTSEQFLRSLPLPVRFPGYFRSPDEQKLAEDRLASRTFVPAPNGTVDGLVNTCSGVCYKPTDWRPIRINTLYHACCVSNSYYVSPTWVITIYGKNKTLATFGGTKQYFVKEDCTQLTDCTTCQCQTTTTYESAVVYTDNKTDYEIAWFSTPGCCKCMNNKQMERGVRRVTGSNVNKIFAIVCCLFALFILGLVPATLHYVIQICRNNTNHSLPTPTKSGETSAEFLRNFHLWTRFPKYFRSSSEEKLVQKMFLNNSLVVSLNSSVDRLVHKCNGTCYKSRERTQIYVGVTYHACCMSIGYFKYYNWLTDTNGKNRTLATFDGLMQFFYAEDCLQMDGCTACKCQSQDSYVTAVVQNDAKSGYAIAWFKLRGPCKCINGLFI</sequence>
<evidence type="ECO:0000313" key="2">
    <source>
        <dbReference type="EMBL" id="KAL3854116.1"/>
    </source>
</evidence>
<proteinExistence type="predicted"/>
<dbReference type="InterPro" id="IPR029034">
    <property type="entry name" value="Cystine-knot_cytokine"/>
</dbReference>
<keyword evidence="3" id="KW-1185">Reference proteome</keyword>
<keyword evidence="1" id="KW-1133">Transmembrane helix</keyword>
<keyword evidence="1" id="KW-0472">Membrane</keyword>
<dbReference type="PANTHER" id="PTHR23199">
    <property type="entry name" value="NEUROTROPHIN 1-RELATED"/>
    <property type="match status" value="1"/>
</dbReference>